<gene>
    <name evidence="1" type="ORF">FHU12_0014</name>
    <name evidence="2" type="ORF">FHU12_5361</name>
</gene>
<dbReference type="EMBL" id="VFMJ01000001">
    <property type="protein sequence ID" value="TQI87656.1"/>
    <property type="molecule type" value="Genomic_DNA"/>
</dbReference>
<comment type="caution">
    <text evidence="1">The sequence shown here is derived from an EMBL/GenBank/DDBJ whole genome shotgun (WGS) entry which is preliminary data.</text>
</comment>
<dbReference type="EMBL" id="VFMJ01000001">
    <property type="protein sequence ID" value="TQI82576.1"/>
    <property type="molecule type" value="Genomic_DNA"/>
</dbReference>
<sequence length="245" mass="26234">MPFPEIINWTMPGVGFPKASEFETIALDVPVKAGLLGAYFTTEYTADALYNYADPTKPLKKVGSPQLDGPYAVCNAQNCFDTGIPSQNEMSVISIALRSDNSSTGGQGMVISNYDGVGGDSLRLTDTSVVANAWVTAGLTNAITPIVNIPNTDFVIGTGQFNPGRSVSGFYDPTAKNIVSNSSLGAGRQVQSNTLLIGGHRSAGQFTGWAHVSVVLVFNRLLTVDEYKSICLYLRFTFGPQFLIW</sequence>
<dbReference type="Proteomes" id="UP000320710">
    <property type="component" value="Unassembled WGS sequence"/>
</dbReference>
<organism evidence="1 3">
    <name type="scientific">Serratia marcescens</name>
    <dbReference type="NCBI Taxonomy" id="615"/>
    <lineage>
        <taxon>Bacteria</taxon>
        <taxon>Pseudomonadati</taxon>
        <taxon>Pseudomonadota</taxon>
        <taxon>Gammaproteobacteria</taxon>
        <taxon>Enterobacterales</taxon>
        <taxon>Yersiniaceae</taxon>
        <taxon>Serratia</taxon>
    </lineage>
</organism>
<evidence type="ECO:0000313" key="2">
    <source>
        <dbReference type="EMBL" id="TQI87656.1"/>
    </source>
</evidence>
<evidence type="ECO:0000313" key="3">
    <source>
        <dbReference type="Proteomes" id="UP000320710"/>
    </source>
</evidence>
<reference evidence="1 3" key="1">
    <citation type="submission" date="2019-06" db="EMBL/GenBank/DDBJ databases">
        <authorList>
            <person name="Deangelis K."/>
            <person name="Huntemann M."/>
            <person name="Clum A."/>
            <person name="Pillay M."/>
            <person name="Palaniappan K."/>
            <person name="Varghese N."/>
            <person name="Mikhailova N."/>
            <person name="Stamatis D."/>
            <person name="Reddy T."/>
            <person name="Daum C."/>
            <person name="Shapiro N."/>
            <person name="Ivanova N."/>
            <person name="Kyrpides N."/>
            <person name="Woyke T."/>
        </authorList>
    </citation>
    <scope>NUCLEOTIDE SEQUENCE [LARGE SCALE GENOMIC DNA]</scope>
    <source>
        <strain evidence="1 3">106R</strain>
    </source>
</reference>
<accession>A0AA46K101</accession>
<proteinExistence type="predicted"/>
<reference evidence="1 3" key="2">
    <citation type="submission" date="2019-07" db="EMBL/GenBank/DDBJ databases">
        <title>Investigation of anaerobic lignin degradation for improved lignocellulosic biofuels.</title>
        <authorList>
            <person name="Deangelis K.PhD."/>
        </authorList>
    </citation>
    <scope>NUCLEOTIDE SEQUENCE [LARGE SCALE GENOMIC DNA]</scope>
    <source>
        <strain evidence="1 3">106R</strain>
    </source>
</reference>
<name>A0AA46K101_SERMA</name>
<evidence type="ECO:0000313" key="1">
    <source>
        <dbReference type="EMBL" id="TQI82576.1"/>
    </source>
</evidence>
<dbReference type="AlphaFoldDB" id="A0AA46K101"/>
<protein>
    <submittedName>
        <fullName evidence="1">Uncharacterized protein</fullName>
    </submittedName>
</protein>
<dbReference type="RefSeq" id="WP_141966640.1">
    <property type="nucleotide sequence ID" value="NZ_VFMJ01000001.1"/>
</dbReference>